<dbReference type="GO" id="GO:0003723">
    <property type="term" value="F:RNA binding"/>
    <property type="evidence" value="ECO:0007669"/>
    <property type="project" value="UniProtKB-KW"/>
</dbReference>
<dbReference type="EMBL" id="JAAIVJ010000001">
    <property type="protein sequence ID" value="NEY89415.1"/>
    <property type="molecule type" value="Genomic_DNA"/>
</dbReference>
<gene>
    <name evidence="3" type="ORF">G4Z14_03825</name>
</gene>
<dbReference type="Pfam" id="PF01479">
    <property type="entry name" value="S4"/>
    <property type="match status" value="1"/>
</dbReference>
<proteinExistence type="predicted"/>
<dbReference type="InterPro" id="IPR036986">
    <property type="entry name" value="S4_RNA-bd_sf"/>
</dbReference>
<name>A0A6M0QPL7_9RHOB</name>
<dbReference type="PROSITE" id="PS50889">
    <property type="entry name" value="S4"/>
    <property type="match status" value="1"/>
</dbReference>
<keyword evidence="4" id="KW-1185">Reference proteome</keyword>
<evidence type="ECO:0000313" key="4">
    <source>
        <dbReference type="Proteomes" id="UP000477782"/>
    </source>
</evidence>
<dbReference type="AlphaFoldDB" id="A0A6M0QPL7"/>
<evidence type="ECO:0000313" key="3">
    <source>
        <dbReference type="EMBL" id="NEY89415.1"/>
    </source>
</evidence>
<organism evidence="3 4">
    <name type="scientific">Tabrizicola oligotrophica</name>
    <dbReference type="NCBI Taxonomy" id="2710650"/>
    <lineage>
        <taxon>Bacteria</taxon>
        <taxon>Pseudomonadati</taxon>
        <taxon>Pseudomonadota</taxon>
        <taxon>Alphaproteobacteria</taxon>
        <taxon>Rhodobacterales</taxon>
        <taxon>Paracoccaceae</taxon>
        <taxon>Tabrizicola</taxon>
    </lineage>
</organism>
<dbReference type="CDD" id="cd00165">
    <property type="entry name" value="S4"/>
    <property type="match status" value="1"/>
</dbReference>
<evidence type="ECO:0000259" key="2">
    <source>
        <dbReference type="SMART" id="SM00363"/>
    </source>
</evidence>
<dbReference type="SMART" id="SM00363">
    <property type="entry name" value="S4"/>
    <property type="match status" value="1"/>
</dbReference>
<dbReference type="SUPFAM" id="SSF55174">
    <property type="entry name" value="Alpha-L RNA-binding motif"/>
    <property type="match status" value="1"/>
</dbReference>
<protein>
    <submittedName>
        <fullName evidence="3">RNA-binding S4 domain-containing protein</fullName>
    </submittedName>
</protein>
<dbReference type="Proteomes" id="UP000477782">
    <property type="component" value="Unassembled WGS sequence"/>
</dbReference>
<keyword evidence="1" id="KW-0694">RNA-binding</keyword>
<feature type="domain" description="RNA-binding S4" evidence="2">
    <location>
        <begin position="16"/>
        <end position="79"/>
    </location>
</feature>
<reference evidence="3 4" key="1">
    <citation type="submission" date="2020-02" db="EMBL/GenBank/DDBJ databases">
        <authorList>
            <person name="Chen W.-M."/>
        </authorList>
    </citation>
    <scope>NUCLEOTIDE SEQUENCE [LARGE SCALE GENOMIC DNA]</scope>
    <source>
        <strain evidence="3 4">KMS-5</strain>
    </source>
</reference>
<accession>A0A6M0QPL7</accession>
<dbReference type="InterPro" id="IPR002942">
    <property type="entry name" value="S4_RNA-bd"/>
</dbReference>
<evidence type="ECO:0000256" key="1">
    <source>
        <dbReference type="PROSITE-ProRule" id="PRU00182"/>
    </source>
</evidence>
<dbReference type="Gene3D" id="3.10.290.10">
    <property type="entry name" value="RNA-binding S4 domain"/>
    <property type="match status" value="1"/>
</dbReference>
<dbReference type="RefSeq" id="WP_164623413.1">
    <property type="nucleotide sequence ID" value="NZ_JAAIVJ010000001.1"/>
</dbReference>
<sequence length="105" mass="11497">MAGPSGRPDPGVQPKLRLDKWLFHARFFKSRELAQDCVEEGHLRINAQRCLKPGHGLAVGDVLTFPQGGRIRVVRVLALSDRRGPATEAQALYIDLDAPGQDASL</sequence>
<comment type="caution">
    <text evidence="3">The sequence shown here is derived from an EMBL/GenBank/DDBJ whole genome shotgun (WGS) entry which is preliminary data.</text>
</comment>